<keyword evidence="2" id="KW-0813">Transport</keyword>
<feature type="domain" description="ABC transporter" evidence="5">
    <location>
        <begin position="5"/>
        <end position="235"/>
    </location>
</feature>
<dbReference type="Gene3D" id="3.40.50.300">
    <property type="entry name" value="P-loop containing nucleotide triphosphate hydrolases"/>
    <property type="match status" value="1"/>
</dbReference>
<reference evidence="6 7" key="1">
    <citation type="submission" date="2018-03" db="EMBL/GenBank/DDBJ databases">
        <title>Genomic Encyclopedia of Type Strains, Phase III (KMG-III): the genomes of soil and plant-associated and newly described type strains.</title>
        <authorList>
            <person name="Whitman W."/>
        </authorList>
    </citation>
    <scope>NUCLEOTIDE SEQUENCE [LARGE SCALE GENOMIC DNA]</scope>
    <source>
        <strain evidence="6 7">CGMCC 4.7125</strain>
    </source>
</reference>
<dbReference type="GO" id="GO:0016887">
    <property type="term" value="F:ATP hydrolysis activity"/>
    <property type="evidence" value="ECO:0007669"/>
    <property type="project" value="InterPro"/>
</dbReference>
<dbReference type="Pfam" id="PF00005">
    <property type="entry name" value="ABC_tran"/>
    <property type="match status" value="1"/>
</dbReference>
<keyword evidence="3" id="KW-0547">Nucleotide-binding</keyword>
<dbReference type="InterPro" id="IPR017871">
    <property type="entry name" value="ABC_transporter-like_CS"/>
</dbReference>
<dbReference type="PROSITE" id="PS50893">
    <property type="entry name" value="ABC_TRANSPORTER_2"/>
    <property type="match status" value="1"/>
</dbReference>
<name>A0A2T0M1C4_9PSEU</name>
<dbReference type="RefSeq" id="WP_106177473.1">
    <property type="nucleotide sequence ID" value="NZ_PVNH01000002.1"/>
</dbReference>
<evidence type="ECO:0000256" key="1">
    <source>
        <dbReference type="ARBA" id="ARBA00005417"/>
    </source>
</evidence>
<dbReference type="Proteomes" id="UP000238362">
    <property type="component" value="Unassembled WGS sequence"/>
</dbReference>
<dbReference type="EMBL" id="PVNH01000002">
    <property type="protein sequence ID" value="PRX50385.1"/>
    <property type="molecule type" value="Genomic_DNA"/>
</dbReference>
<dbReference type="AlphaFoldDB" id="A0A2T0M1C4"/>
<dbReference type="InterPro" id="IPR027417">
    <property type="entry name" value="P-loop_NTPase"/>
</dbReference>
<sequence>MRFVVEGSAIGQRYRNHWVFRELNVSISNGVTVLLGPNGAGKTTLLDTVVTRRRPAGGSLKVLGLDATRLRDVSRIRQRTGYLPQQFGYPGGFTAFEFVRYVAWLKKVPGARIREAARGALARVELTEQADKPMKKLSGGMLRRAGIAQAIVHQPALVVLDEPSVGLDPGQRMRFRRTLQDLATEAAVVVSTHLVDDARVIADEIVVLDAGRIRFRGTAQELESRATADAAGDTLLERGYSTVLAEAGTGPD</sequence>
<gene>
    <name evidence="6" type="ORF">B0I33_102506</name>
</gene>
<evidence type="ECO:0000256" key="4">
    <source>
        <dbReference type="ARBA" id="ARBA00022840"/>
    </source>
</evidence>
<evidence type="ECO:0000313" key="7">
    <source>
        <dbReference type="Proteomes" id="UP000238362"/>
    </source>
</evidence>
<dbReference type="OrthoDB" id="9804819at2"/>
<dbReference type="PROSITE" id="PS00211">
    <property type="entry name" value="ABC_TRANSPORTER_1"/>
    <property type="match status" value="1"/>
</dbReference>
<dbReference type="SMART" id="SM00382">
    <property type="entry name" value="AAA"/>
    <property type="match status" value="1"/>
</dbReference>
<dbReference type="GO" id="GO:0005524">
    <property type="term" value="F:ATP binding"/>
    <property type="evidence" value="ECO:0007669"/>
    <property type="project" value="UniProtKB-KW"/>
</dbReference>
<dbReference type="InterPro" id="IPR003593">
    <property type="entry name" value="AAA+_ATPase"/>
</dbReference>
<organism evidence="6 7">
    <name type="scientific">Prauserella shujinwangii</name>
    <dbReference type="NCBI Taxonomy" id="1453103"/>
    <lineage>
        <taxon>Bacteria</taxon>
        <taxon>Bacillati</taxon>
        <taxon>Actinomycetota</taxon>
        <taxon>Actinomycetes</taxon>
        <taxon>Pseudonocardiales</taxon>
        <taxon>Pseudonocardiaceae</taxon>
        <taxon>Prauserella</taxon>
    </lineage>
</organism>
<evidence type="ECO:0000259" key="5">
    <source>
        <dbReference type="PROSITE" id="PS50893"/>
    </source>
</evidence>
<keyword evidence="7" id="KW-1185">Reference proteome</keyword>
<protein>
    <submittedName>
        <fullName evidence="6">ABC-2 type transport system ATP-binding protein</fullName>
    </submittedName>
</protein>
<accession>A0A2T0M1C4</accession>
<dbReference type="SUPFAM" id="SSF52540">
    <property type="entry name" value="P-loop containing nucleoside triphosphate hydrolases"/>
    <property type="match status" value="1"/>
</dbReference>
<proteinExistence type="inferred from homology"/>
<evidence type="ECO:0000313" key="6">
    <source>
        <dbReference type="EMBL" id="PRX50385.1"/>
    </source>
</evidence>
<evidence type="ECO:0000256" key="2">
    <source>
        <dbReference type="ARBA" id="ARBA00022448"/>
    </source>
</evidence>
<dbReference type="InterPro" id="IPR003439">
    <property type="entry name" value="ABC_transporter-like_ATP-bd"/>
</dbReference>
<keyword evidence="4 6" id="KW-0067">ATP-binding</keyword>
<comment type="caution">
    <text evidence="6">The sequence shown here is derived from an EMBL/GenBank/DDBJ whole genome shotgun (WGS) entry which is preliminary data.</text>
</comment>
<dbReference type="PANTHER" id="PTHR43335:SF2">
    <property type="entry name" value="ABC TRANSPORTER, ATP-BINDING PROTEIN"/>
    <property type="match status" value="1"/>
</dbReference>
<evidence type="ECO:0000256" key="3">
    <source>
        <dbReference type="ARBA" id="ARBA00022741"/>
    </source>
</evidence>
<comment type="similarity">
    <text evidence="1">Belongs to the ABC transporter superfamily.</text>
</comment>
<dbReference type="PANTHER" id="PTHR43335">
    <property type="entry name" value="ABC TRANSPORTER, ATP-BINDING PROTEIN"/>
    <property type="match status" value="1"/>
</dbReference>